<evidence type="ECO:0000313" key="1">
    <source>
        <dbReference type="EMBL" id="MBP2237550.1"/>
    </source>
</evidence>
<evidence type="ECO:0000313" key="2">
    <source>
        <dbReference type="Proteomes" id="UP000730739"/>
    </source>
</evidence>
<proteinExistence type="predicted"/>
<reference evidence="1 2" key="1">
    <citation type="submission" date="2021-03" db="EMBL/GenBank/DDBJ databases">
        <title>Genomic Encyclopedia of Type Strains, Phase IV (KMG-IV): sequencing the most valuable type-strain genomes for metagenomic binning, comparative biology and taxonomic classification.</title>
        <authorList>
            <person name="Goeker M."/>
        </authorList>
    </citation>
    <scope>NUCLEOTIDE SEQUENCE [LARGE SCALE GENOMIC DNA]</scope>
    <source>
        <strain evidence="1 2">DSM 13372</strain>
    </source>
</reference>
<gene>
    <name evidence="1" type="ORF">J2Z31_004068</name>
</gene>
<sequence length="32" mass="3680">MWCCLAFGRSVFEKMLFFLRFADLAATYSPAS</sequence>
<comment type="caution">
    <text evidence="1">The sequence shown here is derived from an EMBL/GenBank/DDBJ whole genome shotgun (WGS) entry which is preliminary data.</text>
</comment>
<organism evidence="1 2">
    <name type="scientific">Sinorhizobium kostiense</name>
    <dbReference type="NCBI Taxonomy" id="76747"/>
    <lineage>
        <taxon>Bacteria</taxon>
        <taxon>Pseudomonadati</taxon>
        <taxon>Pseudomonadota</taxon>
        <taxon>Alphaproteobacteria</taxon>
        <taxon>Hyphomicrobiales</taxon>
        <taxon>Rhizobiaceae</taxon>
        <taxon>Sinorhizobium/Ensifer group</taxon>
        <taxon>Sinorhizobium</taxon>
    </lineage>
</organism>
<accession>A0ABS4R3T9</accession>
<evidence type="ECO:0008006" key="3">
    <source>
        <dbReference type="Google" id="ProtNLM"/>
    </source>
</evidence>
<keyword evidence="2" id="KW-1185">Reference proteome</keyword>
<protein>
    <recommendedName>
        <fullName evidence="3">Transposase</fullName>
    </recommendedName>
</protein>
<name>A0ABS4R3T9_9HYPH</name>
<dbReference type="Proteomes" id="UP000730739">
    <property type="component" value="Unassembled WGS sequence"/>
</dbReference>
<dbReference type="EMBL" id="JAGILA010000005">
    <property type="protein sequence ID" value="MBP2237550.1"/>
    <property type="molecule type" value="Genomic_DNA"/>
</dbReference>